<protein>
    <submittedName>
        <fullName evidence="2">Uncharacterized protein</fullName>
    </submittedName>
</protein>
<proteinExistence type="predicted"/>
<evidence type="ECO:0000256" key="1">
    <source>
        <dbReference type="SAM" id="MobiDB-lite"/>
    </source>
</evidence>
<name>A0A380TG93_9ZZZZ</name>
<feature type="region of interest" description="Disordered" evidence="1">
    <location>
        <begin position="1"/>
        <end position="20"/>
    </location>
</feature>
<gene>
    <name evidence="2" type="ORF">DF3PB_3200001</name>
</gene>
<evidence type="ECO:0000313" key="2">
    <source>
        <dbReference type="EMBL" id="SUS06751.1"/>
    </source>
</evidence>
<dbReference type="AlphaFoldDB" id="A0A380TG93"/>
<reference evidence="2" key="1">
    <citation type="submission" date="2018-07" db="EMBL/GenBank/DDBJ databases">
        <authorList>
            <person name="Quirk P.G."/>
            <person name="Krulwich T.A."/>
        </authorList>
    </citation>
    <scope>NUCLEOTIDE SEQUENCE</scope>
</reference>
<sequence>MTLNQARGGQKQACTGQAGSSLKNGQLVITQTGIRCPDGTQFLDSQVKCTVGASGKAVCRGANADGTDYDVNIVQ</sequence>
<accession>A0A380TG93</accession>
<organism evidence="2">
    <name type="scientific">metagenome</name>
    <dbReference type="NCBI Taxonomy" id="256318"/>
    <lineage>
        <taxon>unclassified sequences</taxon>
        <taxon>metagenomes</taxon>
    </lineage>
</organism>
<dbReference type="EMBL" id="UIDG01000247">
    <property type="protein sequence ID" value="SUS06751.1"/>
    <property type="molecule type" value="Genomic_DNA"/>
</dbReference>